<dbReference type="InterPro" id="IPR017452">
    <property type="entry name" value="GPCR_Rhodpsn_7TM"/>
</dbReference>
<evidence type="ECO:0000313" key="12">
    <source>
        <dbReference type="EMBL" id="MED6248384.1"/>
    </source>
</evidence>
<dbReference type="PANTHER" id="PTHR24233">
    <property type="entry name" value="P2Y PURINOCEPTOR-RELATED G-PROTEIN COUPLED RECEPTOR"/>
    <property type="match status" value="1"/>
</dbReference>
<comment type="caution">
    <text evidence="12">The sequence shown here is derived from an EMBL/GenBank/DDBJ whole genome shotgun (WGS) entry which is preliminary data.</text>
</comment>
<evidence type="ECO:0000256" key="2">
    <source>
        <dbReference type="ARBA" id="ARBA00022475"/>
    </source>
</evidence>
<keyword evidence="2" id="KW-1003">Cell membrane</keyword>
<keyword evidence="8" id="KW-0807">Transducer</keyword>
<evidence type="ECO:0000256" key="1">
    <source>
        <dbReference type="ARBA" id="ARBA00004651"/>
    </source>
</evidence>
<gene>
    <name evidence="12" type="ORF">ATANTOWER_032681</name>
</gene>
<evidence type="ECO:0000259" key="11">
    <source>
        <dbReference type="PROSITE" id="PS50262"/>
    </source>
</evidence>
<dbReference type="InterPro" id="IPR000276">
    <property type="entry name" value="GPCR_Rhodpsn"/>
</dbReference>
<feature type="transmembrane region" description="Helical" evidence="9">
    <location>
        <begin position="152"/>
        <end position="169"/>
    </location>
</feature>
<sequence>MSLCILVGLCSFFPAGSSVCSHFVAQLGSLPSTLPCSCRTCRQIRPSSSSTLPEIMNTSNSTSCEPVHQPANIFFIFIYSLIFLVGLVLNGFTLRVYFCVAQRQASSSVTIYLKNLAASDFLISLCLPLRIINFSTKSTLIRQVYCNFGASAFYLNMYASILFMGYIAANRSSGIWSTAEESLTVCFSSNFQPTVAGGNVSKRSGVIKPHL</sequence>
<keyword evidence="5" id="KW-0297">G-protein coupled receptor</keyword>
<keyword evidence="3 9" id="KW-0812">Transmembrane</keyword>
<evidence type="ECO:0000256" key="7">
    <source>
        <dbReference type="ARBA" id="ARBA00023170"/>
    </source>
</evidence>
<feature type="chain" id="PRO_5046866662" description="G-protein coupled receptors family 1 profile domain-containing protein" evidence="10">
    <location>
        <begin position="19"/>
        <end position="211"/>
    </location>
</feature>
<dbReference type="SUPFAM" id="SSF81321">
    <property type="entry name" value="Family A G protein-coupled receptor-like"/>
    <property type="match status" value="1"/>
</dbReference>
<feature type="transmembrane region" description="Helical" evidence="9">
    <location>
        <begin position="73"/>
        <end position="100"/>
    </location>
</feature>
<comment type="subcellular location">
    <subcellularLocation>
        <location evidence="1">Cell membrane</location>
        <topology evidence="1">Multi-pass membrane protein</topology>
    </subcellularLocation>
</comment>
<evidence type="ECO:0000256" key="4">
    <source>
        <dbReference type="ARBA" id="ARBA00022989"/>
    </source>
</evidence>
<feature type="domain" description="G-protein coupled receptors family 1 profile" evidence="11">
    <location>
        <begin position="91"/>
        <end position="171"/>
    </location>
</feature>
<dbReference type="Pfam" id="PF00001">
    <property type="entry name" value="7tm_1"/>
    <property type="match status" value="1"/>
</dbReference>
<reference evidence="12 13" key="1">
    <citation type="submission" date="2021-07" db="EMBL/GenBank/DDBJ databases">
        <authorList>
            <person name="Palmer J.M."/>
        </authorList>
    </citation>
    <scope>NUCLEOTIDE SEQUENCE [LARGE SCALE GENOMIC DNA]</scope>
    <source>
        <strain evidence="12 13">AT_MEX2019</strain>
        <tissue evidence="12">Muscle</tissue>
    </source>
</reference>
<evidence type="ECO:0000313" key="13">
    <source>
        <dbReference type="Proteomes" id="UP001345963"/>
    </source>
</evidence>
<evidence type="ECO:0000256" key="10">
    <source>
        <dbReference type="SAM" id="SignalP"/>
    </source>
</evidence>
<evidence type="ECO:0000256" key="5">
    <source>
        <dbReference type="ARBA" id="ARBA00023040"/>
    </source>
</evidence>
<accession>A0ABU7BF52</accession>
<evidence type="ECO:0000256" key="6">
    <source>
        <dbReference type="ARBA" id="ARBA00023136"/>
    </source>
</evidence>
<keyword evidence="4 9" id="KW-1133">Transmembrane helix</keyword>
<keyword evidence="7" id="KW-0675">Receptor</keyword>
<dbReference type="Proteomes" id="UP001345963">
    <property type="component" value="Unassembled WGS sequence"/>
</dbReference>
<protein>
    <recommendedName>
        <fullName evidence="11">G-protein coupled receptors family 1 profile domain-containing protein</fullName>
    </recommendedName>
</protein>
<dbReference type="Gene3D" id="1.20.1070.10">
    <property type="entry name" value="Rhodopsin 7-helix transmembrane proteins"/>
    <property type="match status" value="1"/>
</dbReference>
<dbReference type="EMBL" id="JAHUTI010050147">
    <property type="protein sequence ID" value="MED6248384.1"/>
    <property type="molecule type" value="Genomic_DNA"/>
</dbReference>
<dbReference type="PROSITE" id="PS50262">
    <property type="entry name" value="G_PROTEIN_RECEP_F1_2"/>
    <property type="match status" value="1"/>
</dbReference>
<proteinExistence type="predicted"/>
<organism evidence="12 13">
    <name type="scientific">Ataeniobius toweri</name>
    <dbReference type="NCBI Taxonomy" id="208326"/>
    <lineage>
        <taxon>Eukaryota</taxon>
        <taxon>Metazoa</taxon>
        <taxon>Chordata</taxon>
        <taxon>Craniata</taxon>
        <taxon>Vertebrata</taxon>
        <taxon>Euteleostomi</taxon>
        <taxon>Actinopterygii</taxon>
        <taxon>Neopterygii</taxon>
        <taxon>Teleostei</taxon>
        <taxon>Neoteleostei</taxon>
        <taxon>Acanthomorphata</taxon>
        <taxon>Ovalentaria</taxon>
        <taxon>Atherinomorphae</taxon>
        <taxon>Cyprinodontiformes</taxon>
        <taxon>Goodeidae</taxon>
        <taxon>Ataeniobius</taxon>
    </lineage>
</organism>
<name>A0ABU7BF52_9TELE</name>
<keyword evidence="10" id="KW-0732">Signal</keyword>
<feature type="transmembrane region" description="Helical" evidence="9">
    <location>
        <begin position="112"/>
        <end position="132"/>
    </location>
</feature>
<dbReference type="PANTHER" id="PTHR24233:SF11">
    <property type="entry name" value="P2Y PURINOCEPTOR 14-LIKE"/>
    <property type="match status" value="1"/>
</dbReference>
<dbReference type="PRINTS" id="PR00237">
    <property type="entry name" value="GPCRRHODOPSN"/>
</dbReference>
<keyword evidence="6 9" id="KW-0472">Membrane</keyword>
<evidence type="ECO:0000256" key="3">
    <source>
        <dbReference type="ARBA" id="ARBA00022692"/>
    </source>
</evidence>
<keyword evidence="13" id="KW-1185">Reference proteome</keyword>
<evidence type="ECO:0000256" key="8">
    <source>
        <dbReference type="ARBA" id="ARBA00023224"/>
    </source>
</evidence>
<feature type="signal peptide" evidence="10">
    <location>
        <begin position="1"/>
        <end position="18"/>
    </location>
</feature>
<evidence type="ECO:0000256" key="9">
    <source>
        <dbReference type="SAM" id="Phobius"/>
    </source>
</evidence>